<dbReference type="RefSeq" id="WP_167812767.1">
    <property type="nucleotide sequence ID" value="NZ_CP042301.2"/>
</dbReference>
<sequence length="123" mass="13618">MNTLQKGTTVQPVRKIRGKRNRREIARQTESGYGFPDFRQFVAASGHVGQLWGACQGLPPRRAVGRNNALAGVKDDRRAWNAIGDELDFLGVIVEMSDPLLDHVCSSDVLFKIGQRVSVEKAL</sequence>
<dbReference type="KEGG" id="niy:FQ775_23795"/>
<reference evidence="1" key="1">
    <citation type="submission" date="2020-04" db="EMBL/GenBank/DDBJ databases">
        <title>Nitratireductor sp. nov. isolated from mangrove soil.</title>
        <authorList>
            <person name="Ye Y."/>
        </authorList>
    </citation>
    <scope>NUCLEOTIDE SEQUENCE</scope>
    <source>
        <strain evidence="1">SY7</strain>
    </source>
</reference>
<proteinExistence type="predicted"/>
<evidence type="ECO:0000313" key="2">
    <source>
        <dbReference type="Proteomes" id="UP000321389"/>
    </source>
</evidence>
<organism evidence="1 2">
    <name type="scientific">Nitratireductor mangrovi</name>
    <dbReference type="NCBI Taxonomy" id="2599600"/>
    <lineage>
        <taxon>Bacteria</taxon>
        <taxon>Pseudomonadati</taxon>
        <taxon>Pseudomonadota</taxon>
        <taxon>Alphaproteobacteria</taxon>
        <taxon>Hyphomicrobiales</taxon>
        <taxon>Phyllobacteriaceae</taxon>
        <taxon>Nitratireductor</taxon>
    </lineage>
</organism>
<dbReference type="Proteomes" id="UP000321389">
    <property type="component" value="Chromosome"/>
</dbReference>
<accession>A0A6H0DYA6</accession>
<dbReference type="EMBL" id="CP042301">
    <property type="protein sequence ID" value="QIS94631.1"/>
    <property type="molecule type" value="Genomic_DNA"/>
</dbReference>
<evidence type="ECO:0000313" key="1">
    <source>
        <dbReference type="EMBL" id="QIS94631.1"/>
    </source>
</evidence>
<protein>
    <submittedName>
        <fullName evidence="1">Uncharacterized protein</fullName>
    </submittedName>
</protein>
<name>A0A6H0DYA6_9HYPH</name>
<dbReference type="AlphaFoldDB" id="A0A6H0DYA6"/>
<keyword evidence="2" id="KW-1185">Reference proteome</keyword>
<gene>
    <name evidence="1" type="ORF">FQ775_23795</name>
</gene>